<reference evidence="6 7" key="1">
    <citation type="submission" date="2018-03" db="EMBL/GenBank/DDBJ databases">
        <title>Aquarubrobacter algicola gen. nov., sp. nov., a novel actinobacterium isolated from shallow eutrophic lake during the end of cyanobacterial harmful algal blooms.</title>
        <authorList>
            <person name="Chun S.J."/>
        </authorList>
    </citation>
    <scope>NUCLEOTIDE SEQUENCE [LARGE SCALE GENOMIC DNA]</scope>
    <source>
        <strain evidence="6 7">Seoho-28</strain>
    </source>
</reference>
<proteinExistence type="inferred from homology"/>
<evidence type="ECO:0000256" key="4">
    <source>
        <dbReference type="ARBA" id="ARBA00022840"/>
    </source>
</evidence>
<evidence type="ECO:0000256" key="3">
    <source>
        <dbReference type="ARBA" id="ARBA00022741"/>
    </source>
</evidence>
<dbReference type="InterPro" id="IPR051409">
    <property type="entry name" value="Atypical_kinase_ADCK"/>
</dbReference>
<dbReference type="PANTHER" id="PTHR43851">
    <property type="match status" value="1"/>
</dbReference>
<dbReference type="PANTHER" id="PTHR43851:SF3">
    <property type="entry name" value="COENZYME Q8"/>
    <property type="match status" value="1"/>
</dbReference>
<evidence type="ECO:0000256" key="1">
    <source>
        <dbReference type="ARBA" id="ARBA00009670"/>
    </source>
</evidence>
<evidence type="ECO:0000313" key="6">
    <source>
        <dbReference type="EMBL" id="PTL58734.1"/>
    </source>
</evidence>
<comment type="caution">
    <text evidence="6">The sequence shown here is derived from an EMBL/GenBank/DDBJ whole genome shotgun (WGS) entry which is preliminary data.</text>
</comment>
<dbReference type="AlphaFoldDB" id="A0A2T4UHL2"/>
<dbReference type="Pfam" id="PF03109">
    <property type="entry name" value="ABC1"/>
    <property type="match status" value="1"/>
</dbReference>
<evidence type="ECO:0000256" key="2">
    <source>
        <dbReference type="ARBA" id="ARBA00022679"/>
    </source>
</evidence>
<dbReference type="GO" id="GO:0016740">
    <property type="term" value="F:transferase activity"/>
    <property type="evidence" value="ECO:0007669"/>
    <property type="project" value="UniProtKB-KW"/>
</dbReference>
<organism evidence="6 7">
    <name type="scientific">Paraconexibacter algicola</name>
    <dbReference type="NCBI Taxonomy" id="2133960"/>
    <lineage>
        <taxon>Bacteria</taxon>
        <taxon>Bacillati</taxon>
        <taxon>Actinomycetota</taxon>
        <taxon>Thermoleophilia</taxon>
        <taxon>Solirubrobacterales</taxon>
        <taxon>Paraconexibacteraceae</taxon>
        <taxon>Paraconexibacter</taxon>
    </lineage>
</organism>
<dbReference type="Proteomes" id="UP000240739">
    <property type="component" value="Unassembled WGS sequence"/>
</dbReference>
<sequence>MAEKEQKVPTNRYARAARVGRMAASQSVKQMGTRAANTVRSDDAARRAMERRQFEAAEQLVTVLGTMKGAAMKLGQVLSFLDVGIVPEEHREEFQAKLAALRDAAPKVAFKDMRKVIEADLGESLSAVFSDFDEEAIAAASIGQVYRARLREDGREVAVKVQYPGVNAAVRADLQNLGMIMRLISRLMPGLDTQALTQEIRERVVEELDYELEASNQKRLARIYRDHPFIVIPGVVTDLCRERVIVTEFVDGEGFEAFKARCTDEERDRLGEIVFRFYFGSMYRFLQFSGDPHPGNFLVMPDGRVCFLDFGLFKTIDRSVADVETASQRLAHEGRGEELRELWVREGFLSSEREMEVERLLDFVSMASGWYTEDEEVQLTPELASDVVLGVSTPMGEHFARFRHESMPAEYLFGRRLEHLTLAVLGQLEAKANFHRIAREWVYGDEPVTELGKLEAAWLADRHG</sequence>
<dbReference type="RefSeq" id="WP_107567171.1">
    <property type="nucleotide sequence ID" value="NZ_PYYB01000001.1"/>
</dbReference>
<dbReference type="InterPro" id="IPR004147">
    <property type="entry name" value="ABC1_dom"/>
</dbReference>
<dbReference type="InterPro" id="IPR034646">
    <property type="entry name" value="ADCK3_dom"/>
</dbReference>
<dbReference type="OrthoDB" id="9795390at2"/>
<name>A0A2T4UHL2_9ACTN</name>
<dbReference type="CDD" id="cd13970">
    <property type="entry name" value="ABC1_ADCK3"/>
    <property type="match status" value="1"/>
</dbReference>
<evidence type="ECO:0000259" key="5">
    <source>
        <dbReference type="Pfam" id="PF03109"/>
    </source>
</evidence>
<gene>
    <name evidence="6" type="ORF">C7Y72_03260</name>
</gene>
<keyword evidence="2" id="KW-0808">Transferase</keyword>
<dbReference type="InterPro" id="IPR011009">
    <property type="entry name" value="Kinase-like_dom_sf"/>
</dbReference>
<keyword evidence="7" id="KW-1185">Reference proteome</keyword>
<protein>
    <submittedName>
        <fullName evidence="6">ATP-binding protein</fullName>
    </submittedName>
</protein>
<keyword evidence="4 6" id="KW-0067">ATP-binding</keyword>
<accession>A0A2T4UHL2</accession>
<keyword evidence="3" id="KW-0547">Nucleotide-binding</keyword>
<dbReference type="Gene3D" id="1.10.510.10">
    <property type="entry name" value="Transferase(Phosphotransferase) domain 1"/>
    <property type="match status" value="1"/>
</dbReference>
<dbReference type="SUPFAM" id="SSF56112">
    <property type="entry name" value="Protein kinase-like (PK-like)"/>
    <property type="match status" value="1"/>
</dbReference>
<dbReference type="EMBL" id="PYYB01000001">
    <property type="protein sequence ID" value="PTL58734.1"/>
    <property type="molecule type" value="Genomic_DNA"/>
</dbReference>
<dbReference type="GO" id="GO:0005524">
    <property type="term" value="F:ATP binding"/>
    <property type="evidence" value="ECO:0007669"/>
    <property type="project" value="UniProtKB-KW"/>
</dbReference>
<feature type="domain" description="ABC1 atypical kinase-like" evidence="5">
    <location>
        <begin position="101"/>
        <end position="319"/>
    </location>
</feature>
<comment type="similarity">
    <text evidence="1">Belongs to the protein kinase superfamily. ADCK protein kinase family.</text>
</comment>
<evidence type="ECO:0000313" key="7">
    <source>
        <dbReference type="Proteomes" id="UP000240739"/>
    </source>
</evidence>